<keyword evidence="3" id="KW-1185">Reference proteome</keyword>
<feature type="compositionally biased region" description="Basic and acidic residues" evidence="1">
    <location>
        <begin position="89"/>
        <end position="101"/>
    </location>
</feature>
<feature type="compositionally biased region" description="Low complexity" evidence="1">
    <location>
        <begin position="21"/>
        <end position="30"/>
    </location>
</feature>
<evidence type="ECO:0000313" key="3">
    <source>
        <dbReference type="Proteomes" id="UP000184363"/>
    </source>
</evidence>
<accession>A0A1M6NH54</accession>
<dbReference type="Proteomes" id="UP000184363">
    <property type="component" value="Unassembled WGS sequence"/>
</dbReference>
<evidence type="ECO:0000313" key="2">
    <source>
        <dbReference type="EMBL" id="SHJ95091.1"/>
    </source>
</evidence>
<feature type="compositionally biased region" description="Pro residues" evidence="1">
    <location>
        <begin position="235"/>
        <end position="247"/>
    </location>
</feature>
<gene>
    <name evidence="2" type="ORF">SAMN05443637_101253</name>
</gene>
<feature type="compositionally biased region" description="Low complexity" evidence="1">
    <location>
        <begin position="167"/>
        <end position="193"/>
    </location>
</feature>
<feature type="region of interest" description="Disordered" evidence="1">
    <location>
        <begin position="1"/>
        <end position="108"/>
    </location>
</feature>
<evidence type="ECO:0000256" key="1">
    <source>
        <dbReference type="SAM" id="MobiDB-lite"/>
    </source>
</evidence>
<feature type="compositionally biased region" description="Basic residues" evidence="1">
    <location>
        <begin position="10"/>
        <end position="20"/>
    </location>
</feature>
<feature type="compositionally biased region" description="Basic residues" evidence="1">
    <location>
        <begin position="33"/>
        <end position="47"/>
    </location>
</feature>
<feature type="compositionally biased region" description="Basic and acidic residues" evidence="1">
    <location>
        <begin position="249"/>
        <end position="258"/>
    </location>
</feature>
<protein>
    <submittedName>
        <fullName evidence="2">Uncharacterized protein</fullName>
    </submittedName>
</protein>
<name>A0A1M6NH54_PSETH</name>
<organism evidence="2 3">
    <name type="scientific">Pseudonocardia thermophila</name>
    <dbReference type="NCBI Taxonomy" id="1848"/>
    <lineage>
        <taxon>Bacteria</taxon>
        <taxon>Bacillati</taxon>
        <taxon>Actinomycetota</taxon>
        <taxon>Actinomycetes</taxon>
        <taxon>Pseudonocardiales</taxon>
        <taxon>Pseudonocardiaceae</taxon>
        <taxon>Pseudonocardia</taxon>
    </lineage>
</organism>
<reference evidence="2 3" key="1">
    <citation type="submission" date="2016-11" db="EMBL/GenBank/DDBJ databases">
        <authorList>
            <person name="Jaros S."/>
            <person name="Januszkiewicz K."/>
            <person name="Wedrychowicz H."/>
        </authorList>
    </citation>
    <scope>NUCLEOTIDE SEQUENCE [LARGE SCALE GENOMIC DNA]</scope>
    <source>
        <strain evidence="2 3">DSM 43832</strain>
    </source>
</reference>
<dbReference type="AlphaFoldDB" id="A0A1M6NH54"/>
<proteinExistence type="predicted"/>
<feature type="compositionally biased region" description="Pro residues" evidence="1">
    <location>
        <begin position="149"/>
        <end position="166"/>
    </location>
</feature>
<feature type="compositionally biased region" description="Basic residues" evidence="1">
    <location>
        <begin position="194"/>
        <end position="208"/>
    </location>
</feature>
<feature type="compositionally biased region" description="Basic residues" evidence="1">
    <location>
        <begin position="75"/>
        <end position="87"/>
    </location>
</feature>
<sequence>MRRSVTSGARRGRRRPRRLGRACPARAGACADRRRRGGAGTVRRRRPDHPGADPRPLPDRSGAPRAARRGDRSRTAARGHRVPRPHLPRPGDRRGTGRRGTEIVPAAAGRLATRFGRIHVVVRPGGDGADAIDGTRWRRGIGEPVTPTGCPPPGHRPGPRCGPPARAPRVNPVTSSPAAPASPSSRSTSARPPRTSRRARPRRRRRRAPLVPGDPRRAAAPPDGPEGGGRSGRPPLDPAGTPRPPAPRAGHDVDDPAGRQRAALALALRRLRNSGDLAGP</sequence>
<feature type="region of interest" description="Disordered" evidence="1">
    <location>
        <begin position="124"/>
        <end position="262"/>
    </location>
</feature>
<feature type="compositionally biased region" description="Basic and acidic residues" evidence="1">
    <location>
        <begin position="48"/>
        <end position="58"/>
    </location>
</feature>
<dbReference type="EMBL" id="FRAP01000001">
    <property type="protein sequence ID" value="SHJ95091.1"/>
    <property type="molecule type" value="Genomic_DNA"/>
</dbReference>